<reference evidence="2" key="1">
    <citation type="submission" date="2018-05" db="EMBL/GenBank/DDBJ databases">
        <title>Pedobacter paludis sp. nov., isolated from wetland soil.</title>
        <authorList>
            <person name="Zhang Y."/>
        </authorList>
    </citation>
    <scope>NUCLEOTIDE SEQUENCE [LARGE SCALE GENOMIC DNA]</scope>
    <source>
        <strain evidence="2">R-8</strain>
    </source>
</reference>
<sequence>MFKIVPVWCLFRGSAIRLEILRKLRMTRGIVRLAHVHPRNDGAYYCIKIPSQAEDDRSWLVFIVGGKKDV</sequence>
<comment type="caution">
    <text evidence="1">The sequence shown here is derived from an EMBL/GenBank/DDBJ whole genome shotgun (WGS) entry which is preliminary data.</text>
</comment>
<accession>A0A317EYI0</accession>
<proteinExistence type="predicted"/>
<dbReference type="AlphaFoldDB" id="A0A317EYI0"/>
<protein>
    <submittedName>
        <fullName evidence="1">Uncharacterized protein</fullName>
    </submittedName>
</protein>
<organism evidence="1 2">
    <name type="scientific">Pedobacter paludis</name>
    <dbReference type="NCBI Taxonomy" id="2203212"/>
    <lineage>
        <taxon>Bacteria</taxon>
        <taxon>Pseudomonadati</taxon>
        <taxon>Bacteroidota</taxon>
        <taxon>Sphingobacteriia</taxon>
        <taxon>Sphingobacteriales</taxon>
        <taxon>Sphingobacteriaceae</taxon>
        <taxon>Pedobacter</taxon>
    </lineage>
</organism>
<dbReference type="Proteomes" id="UP000245391">
    <property type="component" value="Unassembled WGS sequence"/>
</dbReference>
<evidence type="ECO:0000313" key="1">
    <source>
        <dbReference type="EMBL" id="PWS30308.1"/>
    </source>
</evidence>
<evidence type="ECO:0000313" key="2">
    <source>
        <dbReference type="Proteomes" id="UP000245391"/>
    </source>
</evidence>
<keyword evidence="2" id="KW-1185">Reference proteome</keyword>
<dbReference type="EMBL" id="QGNY01000007">
    <property type="protein sequence ID" value="PWS30308.1"/>
    <property type="molecule type" value="Genomic_DNA"/>
</dbReference>
<name>A0A317EYI0_9SPHI</name>
<gene>
    <name evidence="1" type="ORF">DF947_17905</name>
</gene>